<dbReference type="PANTHER" id="PTHR34352:SF1">
    <property type="entry name" value="PROTEIN YHFA"/>
    <property type="match status" value="1"/>
</dbReference>
<dbReference type="InterPro" id="IPR036102">
    <property type="entry name" value="OsmC/Ohrsf"/>
</dbReference>
<evidence type="ECO:0000313" key="1">
    <source>
        <dbReference type="EMBL" id="UVI30740.1"/>
    </source>
</evidence>
<dbReference type="PANTHER" id="PTHR34352">
    <property type="entry name" value="PROTEIN YHFA"/>
    <property type="match status" value="1"/>
</dbReference>
<dbReference type="Proteomes" id="UP001057877">
    <property type="component" value="Chromosome"/>
</dbReference>
<sequence length="132" mass="14290">MSHKVTVNWDNGSQYEISNDQGYKGIGRLTPGEDGLSPIELLSSSLALCVSISLVKLMEKDSVDAGKISVAVEAFKAKSLPSRVERFEIIVSLPGIIGPDYADKLIHEAERVCTIGTTLKVGVRIETEAHSY</sequence>
<dbReference type="EMBL" id="CP091430">
    <property type="protein sequence ID" value="UVI30740.1"/>
    <property type="molecule type" value="Genomic_DNA"/>
</dbReference>
<organism evidence="1 2">
    <name type="scientific">Paenibacillus spongiae</name>
    <dbReference type="NCBI Taxonomy" id="2909671"/>
    <lineage>
        <taxon>Bacteria</taxon>
        <taxon>Bacillati</taxon>
        <taxon>Bacillota</taxon>
        <taxon>Bacilli</taxon>
        <taxon>Bacillales</taxon>
        <taxon>Paenibacillaceae</taxon>
        <taxon>Paenibacillus</taxon>
    </lineage>
</organism>
<accession>A0ABY5SB31</accession>
<evidence type="ECO:0000313" key="2">
    <source>
        <dbReference type="Proteomes" id="UP001057877"/>
    </source>
</evidence>
<dbReference type="Pfam" id="PF02566">
    <property type="entry name" value="OsmC"/>
    <property type="match status" value="1"/>
</dbReference>
<keyword evidence="2" id="KW-1185">Reference proteome</keyword>
<dbReference type="SUPFAM" id="SSF82784">
    <property type="entry name" value="OsmC-like"/>
    <property type="match status" value="1"/>
</dbReference>
<dbReference type="RefSeq" id="WP_258386805.1">
    <property type="nucleotide sequence ID" value="NZ_CP091430.1"/>
</dbReference>
<protein>
    <submittedName>
        <fullName evidence="1">OsmC family protein</fullName>
    </submittedName>
</protein>
<reference evidence="1" key="1">
    <citation type="submission" date="2022-01" db="EMBL/GenBank/DDBJ databases">
        <title>Paenibacillus spongiae sp. nov., isolated from marine sponge.</title>
        <authorList>
            <person name="Li Z."/>
            <person name="Zhang M."/>
        </authorList>
    </citation>
    <scope>NUCLEOTIDE SEQUENCE</scope>
    <source>
        <strain evidence="1">PHS-Z3</strain>
    </source>
</reference>
<name>A0ABY5SB31_9BACL</name>
<dbReference type="Gene3D" id="3.30.300.20">
    <property type="match status" value="1"/>
</dbReference>
<proteinExistence type="predicted"/>
<dbReference type="InterPro" id="IPR003718">
    <property type="entry name" value="OsmC/Ohr_fam"/>
</dbReference>
<dbReference type="InterPro" id="IPR015946">
    <property type="entry name" value="KH_dom-like_a/b"/>
</dbReference>
<gene>
    <name evidence="1" type="ORF">L1F29_02340</name>
</gene>